<feature type="domain" description="RecF/RecN/SMC N-terminal" evidence="6">
    <location>
        <begin position="169"/>
        <end position="430"/>
    </location>
</feature>
<evidence type="ECO:0000313" key="7">
    <source>
        <dbReference type="EMBL" id="CAI2191782.1"/>
    </source>
</evidence>
<evidence type="ECO:0000256" key="2">
    <source>
        <dbReference type="ARBA" id="ARBA00022741"/>
    </source>
</evidence>
<feature type="non-terminal residue" evidence="7">
    <location>
        <position position="1"/>
    </location>
</feature>
<comment type="subcellular location">
    <subcellularLocation>
        <location evidence="1">Nucleus</location>
    </subcellularLocation>
</comment>
<gene>
    <name evidence="7" type="ORF">FWILDA_LOCUS15244</name>
</gene>
<dbReference type="InterPro" id="IPR003395">
    <property type="entry name" value="RecF/RecN/SMC_N"/>
</dbReference>
<name>A0A9W4WWX4_9GLOM</name>
<dbReference type="GO" id="GO:0007076">
    <property type="term" value="P:mitotic chromosome condensation"/>
    <property type="evidence" value="ECO:0007669"/>
    <property type="project" value="TreeGrafter"/>
</dbReference>
<protein>
    <submittedName>
        <fullName evidence="7">2031_t:CDS:1</fullName>
    </submittedName>
</protein>
<evidence type="ECO:0000256" key="4">
    <source>
        <dbReference type="ARBA" id="ARBA00023242"/>
    </source>
</evidence>
<proteinExistence type="predicted"/>
<organism evidence="7 8">
    <name type="scientific">Funneliformis geosporum</name>
    <dbReference type="NCBI Taxonomy" id="1117311"/>
    <lineage>
        <taxon>Eukaryota</taxon>
        <taxon>Fungi</taxon>
        <taxon>Fungi incertae sedis</taxon>
        <taxon>Mucoromycota</taxon>
        <taxon>Glomeromycotina</taxon>
        <taxon>Glomeromycetes</taxon>
        <taxon>Glomerales</taxon>
        <taxon>Glomeraceae</taxon>
        <taxon>Funneliformis</taxon>
    </lineage>
</organism>
<keyword evidence="8" id="KW-1185">Reference proteome</keyword>
<dbReference type="PANTHER" id="PTHR18937">
    <property type="entry name" value="STRUCTURAL MAINTENANCE OF CHROMOSOMES SMC FAMILY MEMBER"/>
    <property type="match status" value="1"/>
</dbReference>
<dbReference type="InterPro" id="IPR027417">
    <property type="entry name" value="P-loop_NTPase"/>
</dbReference>
<keyword evidence="4" id="KW-0539">Nucleus</keyword>
<evidence type="ECO:0000256" key="1">
    <source>
        <dbReference type="ARBA" id="ARBA00004123"/>
    </source>
</evidence>
<dbReference type="Proteomes" id="UP001153678">
    <property type="component" value="Unassembled WGS sequence"/>
</dbReference>
<dbReference type="GO" id="GO:0000796">
    <property type="term" value="C:condensin complex"/>
    <property type="evidence" value="ECO:0007669"/>
    <property type="project" value="TreeGrafter"/>
</dbReference>
<dbReference type="EMBL" id="CAMKVN010007724">
    <property type="protein sequence ID" value="CAI2191782.1"/>
    <property type="molecule type" value="Genomic_DNA"/>
</dbReference>
<dbReference type="SUPFAM" id="SSF52540">
    <property type="entry name" value="P-loop containing nucleoside triphosphate hydrolases"/>
    <property type="match status" value="1"/>
</dbReference>
<evidence type="ECO:0000259" key="6">
    <source>
        <dbReference type="Pfam" id="PF02463"/>
    </source>
</evidence>
<feature type="coiled-coil region" evidence="5">
    <location>
        <begin position="136"/>
        <end position="212"/>
    </location>
</feature>
<evidence type="ECO:0000313" key="8">
    <source>
        <dbReference type="Proteomes" id="UP001153678"/>
    </source>
</evidence>
<dbReference type="OrthoDB" id="5575062at2759"/>
<keyword evidence="5" id="KW-0175">Coiled coil</keyword>
<evidence type="ECO:0000256" key="5">
    <source>
        <dbReference type="SAM" id="Coils"/>
    </source>
</evidence>
<keyword evidence="3" id="KW-0067">ATP-binding</keyword>
<comment type="caution">
    <text evidence="7">The sequence shown here is derived from an EMBL/GenBank/DDBJ whole genome shotgun (WGS) entry which is preliminary data.</text>
</comment>
<sequence>VQWREVNEKVSSLVSQLQEKKDELPKLEFELSKLEICVDVCVKSITYNETRIIELRQKENLNIERMGQLRSQNDHLTQELDRLKRQPSKINEEIKILQDKILEIGGKLRAQKSKIDHVKDQIVLINERPTKSQVAKSRAEKEMKKFENSLANNERGLEELNNEIENITKEIQQKANVARSIRIKADEAKSKLESKKEELGEIKEKFDEKTEIINQISAIEKINKEIHWRKSLSDLTLHEIWVDEAQEFQIYTDDELDAMDKDTLQGEIDILKDFEEITFKCNECKENYDNLRKQRLDEFMHGFDIISQKLKEIYQRFVSGGNAKLECDGLDPYYDGVVFSVKPPNKSWRTISDLSGEEKTLCSLALIFALHHYKSTPICVMDEIDAALDFRNVSIVANYIKERIRDAQFIVISLNDNMFELADHLVGVNFKNLY</sequence>
<dbReference type="Gene3D" id="3.40.50.300">
    <property type="entry name" value="P-loop containing nucleotide triphosphate hydrolases"/>
    <property type="match status" value="1"/>
</dbReference>
<dbReference type="PANTHER" id="PTHR18937:SF172">
    <property type="entry name" value="STRUCTURAL MAINTENANCE OF CHROMOSOMES PROTEIN"/>
    <property type="match status" value="1"/>
</dbReference>
<dbReference type="GO" id="GO:0005634">
    <property type="term" value="C:nucleus"/>
    <property type="evidence" value="ECO:0007669"/>
    <property type="project" value="UniProtKB-SubCell"/>
</dbReference>
<evidence type="ECO:0000256" key="3">
    <source>
        <dbReference type="ARBA" id="ARBA00022840"/>
    </source>
</evidence>
<accession>A0A9W4WWX4</accession>
<dbReference type="Gene3D" id="1.10.287.1490">
    <property type="match status" value="1"/>
</dbReference>
<dbReference type="Pfam" id="PF02463">
    <property type="entry name" value="SMC_N"/>
    <property type="match status" value="1"/>
</dbReference>
<keyword evidence="2" id="KW-0547">Nucleotide-binding</keyword>
<dbReference type="GO" id="GO:0005524">
    <property type="term" value="F:ATP binding"/>
    <property type="evidence" value="ECO:0007669"/>
    <property type="project" value="UniProtKB-KW"/>
</dbReference>
<dbReference type="AlphaFoldDB" id="A0A9W4WWX4"/>
<reference evidence="7" key="1">
    <citation type="submission" date="2022-08" db="EMBL/GenBank/DDBJ databases">
        <authorList>
            <person name="Kallberg Y."/>
            <person name="Tangrot J."/>
            <person name="Rosling A."/>
        </authorList>
    </citation>
    <scope>NUCLEOTIDE SEQUENCE</scope>
    <source>
        <strain evidence="7">Wild A</strain>
    </source>
</reference>